<organism evidence="1 2">
    <name type="scientific">Pedococcus aerophilus</name>
    <dbReference type="NCBI Taxonomy" id="436356"/>
    <lineage>
        <taxon>Bacteria</taxon>
        <taxon>Bacillati</taxon>
        <taxon>Actinomycetota</taxon>
        <taxon>Actinomycetes</taxon>
        <taxon>Micrococcales</taxon>
        <taxon>Intrasporangiaceae</taxon>
        <taxon>Pedococcus</taxon>
    </lineage>
</organism>
<dbReference type="RefSeq" id="WP_344196360.1">
    <property type="nucleotide sequence ID" value="NZ_BAAARN010000005.1"/>
</dbReference>
<dbReference type="Proteomes" id="UP001501326">
    <property type="component" value="Unassembled WGS sequence"/>
</dbReference>
<gene>
    <name evidence="1" type="ORF">GCM10009867_37630</name>
</gene>
<keyword evidence="2" id="KW-1185">Reference proteome</keyword>
<dbReference type="EMBL" id="BAAARN010000005">
    <property type="protein sequence ID" value="GAA2739859.1"/>
    <property type="molecule type" value="Genomic_DNA"/>
</dbReference>
<protein>
    <submittedName>
        <fullName evidence="1">Uncharacterized protein</fullName>
    </submittedName>
</protein>
<name>A0ABP6HG13_9MICO</name>
<reference evidence="2" key="1">
    <citation type="journal article" date="2019" name="Int. J. Syst. Evol. Microbiol.">
        <title>The Global Catalogue of Microorganisms (GCM) 10K type strain sequencing project: providing services to taxonomists for standard genome sequencing and annotation.</title>
        <authorList>
            <consortium name="The Broad Institute Genomics Platform"/>
            <consortium name="The Broad Institute Genome Sequencing Center for Infectious Disease"/>
            <person name="Wu L."/>
            <person name="Ma J."/>
        </authorList>
    </citation>
    <scope>NUCLEOTIDE SEQUENCE [LARGE SCALE GENOMIC DNA]</scope>
    <source>
        <strain evidence="2">JCM 16378</strain>
    </source>
</reference>
<evidence type="ECO:0000313" key="2">
    <source>
        <dbReference type="Proteomes" id="UP001501326"/>
    </source>
</evidence>
<sequence>MVYSGMGIALEPPTGAAGIEIGVSRAEAQEQCAVHGEPEAFRRGDETIPSLVVRRAQGATIFVYFDDADTVEAVELARPDDGESITFRDIDVFAAPADEVIEALGQFAEVEVTESGHAATAPSLHLAFWRSTVPESPEEEEGRYFESVLVAAPGYGD</sequence>
<proteinExistence type="predicted"/>
<evidence type="ECO:0000313" key="1">
    <source>
        <dbReference type="EMBL" id="GAA2739859.1"/>
    </source>
</evidence>
<comment type="caution">
    <text evidence="1">The sequence shown here is derived from an EMBL/GenBank/DDBJ whole genome shotgun (WGS) entry which is preliminary data.</text>
</comment>
<accession>A0ABP6HG13</accession>